<dbReference type="PANTHER" id="PTHR30336">
    <property type="entry name" value="INNER MEMBRANE PROTEIN, PROBABLE PERMEASE"/>
    <property type="match status" value="1"/>
</dbReference>
<dbReference type="CDD" id="cd06259">
    <property type="entry name" value="YdcF-like"/>
    <property type="match status" value="1"/>
</dbReference>
<reference evidence="2 3" key="1">
    <citation type="submission" date="2022-02" db="EMBL/GenBank/DDBJ databases">
        <title>Paenibacillus sp. MBLB1776 Whole Genome Shotgun Sequencing.</title>
        <authorList>
            <person name="Hwang C.Y."/>
            <person name="Cho E.-S."/>
            <person name="Seo M.-J."/>
        </authorList>
    </citation>
    <scope>NUCLEOTIDE SEQUENCE [LARGE SCALE GENOMIC DNA]</scope>
    <source>
        <strain evidence="2 3">MBLB1776</strain>
    </source>
</reference>
<dbReference type="InterPro" id="IPR003848">
    <property type="entry name" value="DUF218"/>
</dbReference>
<dbReference type="InterPro" id="IPR051599">
    <property type="entry name" value="Cell_Envelope_Assoc"/>
</dbReference>
<evidence type="ECO:0000313" key="2">
    <source>
        <dbReference type="EMBL" id="WNQ11934.1"/>
    </source>
</evidence>
<dbReference type="EMBL" id="CP130318">
    <property type="protein sequence ID" value="WNQ11934.1"/>
    <property type="molecule type" value="Genomic_DNA"/>
</dbReference>
<evidence type="ECO:0000259" key="1">
    <source>
        <dbReference type="Pfam" id="PF02698"/>
    </source>
</evidence>
<sequence>MRAWGRRIRRLLTALAALVLLAGAYFGLMSGKVLSVWRTSHGVPSDCAIVLGAAAWNGKPSPALRERLDIAVEVYRRKLASHLILSGGRAAGEKLSEAQVMKNYLVSQGVPAAALLVEDRSYSTMENLENSKAIMDREGYRSAVLVTHGFHALRASLMARSLGIRTSVEPVQIRPINLKYYVLRECAGIAFFEVDALRRKWLGT</sequence>
<organism evidence="2 3">
    <name type="scientific">Paenibacillus aurantius</name>
    <dbReference type="NCBI Taxonomy" id="2918900"/>
    <lineage>
        <taxon>Bacteria</taxon>
        <taxon>Bacillati</taxon>
        <taxon>Bacillota</taxon>
        <taxon>Bacilli</taxon>
        <taxon>Bacillales</taxon>
        <taxon>Paenibacillaceae</taxon>
        <taxon>Paenibacillus</taxon>
    </lineage>
</organism>
<evidence type="ECO:0000313" key="3">
    <source>
        <dbReference type="Proteomes" id="UP001305702"/>
    </source>
</evidence>
<dbReference type="PANTHER" id="PTHR30336:SF20">
    <property type="entry name" value="DUF218 DOMAIN-CONTAINING PROTEIN"/>
    <property type="match status" value="1"/>
</dbReference>
<dbReference type="GO" id="GO:0005886">
    <property type="term" value="C:plasma membrane"/>
    <property type="evidence" value="ECO:0007669"/>
    <property type="project" value="TreeGrafter"/>
</dbReference>
<gene>
    <name evidence="2" type="ORF">MJA45_02425</name>
</gene>
<proteinExistence type="predicted"/>
<keyword evidence="3" id="KW-1185">Reference proteome</keyword>
<accession>A0AA96LDE1</accession>
<protein>
    <submittedName>
        <fullName evidence="2">YdcF family protein</fullName>
    </submittedName>
</protein>
<dbReference type="Gene3D" id="3.40.50.620">
    <property type="entry name" value="HUPs"/>
    <property type="match status" value="1"/>
</dbReference>
<dbReference type="KEGG" id="paun:MJA45_02425"/>
<feature type="domain" description="DUF218" evidence="1">
    <location>
        <begin position="46"/>
        <end position="187"/>
    </location>
</feature>
<dbReference type="AlphaFoldDB" id="A0AA96LDE1"/>
<name>A0AA96LDE1_9BACL</name>
<dbReference type="InterPro" id="IPR014729">
    <property type="entry name" value="Rossmann-like_a/b/a_fold"/>
</dbReference>
<dbReference type="Proteomes" id="UP001305702">
    <property type="component" value="Chromosome"/>
</dbReference>
<dbReference type="Pfam" id="PF02698">
    <property type="entry name" value="DUF218"/>
    <property type="match status" value="1"/>
</dbReference>
<dbReference type="RefSeq" id="WP_315605710.1">
    <property type="nucleotide sequence ID" value="NZ_CP130318.1"/>
</dbReference>